<dbReference type="EMBL" id="JBHRYR010000002">
    <property type="protein sequence ID" value="MFC3852208.1"/>
    <property type="molecule type" value="Genomic_DNA"/>
</dbReference>
<protein>
    <submittedName>
        <fullName evidence="2">YbaY family lipoprotein</fullName>
    </submittedName>
</protein>
<gene>
    <name evidence="2" type="ORF">ACFOOG_05105</name>
</gene>
<evidence type="ECO:0000256" key="1">
    <source>
        <dbReference type="SAM" id="SignalP"/>
    </source>
</evidence>
<sequence>MKAALYVWFGILFMSLGCAIDPQVSLAQGRSTDASGTLEVSGTASFLERIAVHPDSYVVVTVLVPSPTPRVLATQRLSAVGNPPYRFALDVDADRWPTQADVRLSIQVYSPERQLLFHLPEAQPLKRGAAQNLQIRLVRAAADDRNPWSAAEARGVMFRAVGQEPGWLVEVDAAAQPNVRVLLDYGTRELFGRAMHRPSADSELAFTLAEGNGTLMVVDRPCTDTMSGESYPTQVTLTVEGQTLQGCGRFLP</sequence>
<organism evidence="2 3">
    <name type="scientific">Saccharospirillum mangrovi</name>
    <dbReference type="NCBI Taxonomy" id="2161747"/>
    <lineage>
        <taxon>Bacteria</taxon>
        <taxon>Pseudomonadati</taxon>
        <taxon>Pseudomonadota</taxon>
        <taxon>Gammaproteobacteria</taxon>
        <taxon>Oceanospirillales</taxon>
        <taxon>Saccharospirillaceae</taxon>
        <taxon>Saccharospirillum</taxon>
    </lineage>
</organism>
<dbReference type="Proteomes" id="UP001595617">
    <property type="component" value="Unassembled WGS sequence"/>
</dbReference>
<proteinExistence type="predicted"/>
<dbReference type="Pfam" id="PF09619">
    <property type="entry name" value="YscW"/>
    <property type="match status" value="1"/>
</dbReference>
<evidence type="ECO:0000313" key="2">
    <source>
        <dbReference type="EMBL" id="MFC3852208.1"/>
    </source>
</evidence>
<feature type="chain" id="PRO_5045730788" evidence="1">
    <location>
        <begin position="20"/>
        <end position="252"/>
    </location>
</feature>
<name>A0ABV7ZWR2_9GAMM</name>
<reference evidence="3" key="1">
    <citation type="journal article" date="2019" name="Int. J. Syst. Evol. Microbiol.">
        <title>The Global Catalogue of Microorganisms (GCM) 10K type strain sequencing project: providing services to taxonomists for standard genome sequencing and annotation.</title>
        <authorList>
            <consortium name="The Broad Institute Genomics Platform"/>
            <consortium name="The Broad Institute Genome Sequencing Center for Infectious Disease"/>
            <person name="Wu L."/>
            <person name="Ma J."/>
        </authorList>
    </citation>
    <scope>NUCLEOTIDE SEQUENCE [LARGE SCALE GENOMIC DNA]</scope>
    <source>
        <strain evidence="3">IBRC 10765</strain>
    </source>
</reference>
<accession>A0ABV7ZWR2</accession>
<dbReference type="InterPro" id="IPR039366">
    <property type="entry name" value="Pilotin"/>
</dbReference>
<feature type="signal peptide" evidence="1">
    <location>
        <begin position="1"/>
        <end position="19"/>
    </location>
</feature>
<keyword evidence="1" id="KW-0732">Signal</keyword>
<keyword evidence="2" id="KW-0449">Lipoprotein</keyword>
<comment type="caution">
    <text evidence="2">The sequence shown here is derived from an EMBL/GenBank/DDBJ whole genome shotgun (WGS) entry which is preliminary data.</text>
</comment>
<dbReference type="RefSeq" id="WP_380694099.1">
    <property type="nucleotide sequence ID" value="NZ_JBHRYR010000002.1"/>
</dbReference>
<dbReference type="PROSITE" id="PS51257">
    <property type="entry name" value="PROKAR_LIPOPROTEIN"/>
    <property type="match status" value="1"/>
</dbReference>
<evidence type="ECO:0000313" key="3">
    <source>
        <dbReference type="Proteomes" id="UP001595617"/>
    </source>
</evidence>
<keyword evidence="3" id="KW-1185">Reference proteome</keyword>